<protein>
    <submittedName>
        <fullName evidence="1">DEKNAAC101296</fullName>
    </submittedName>
</protein>
<evidence type="ECO:0000313" key="2">
    <source>
        <dbReference type="Proteomes" id="UP000290900"/>
    </source>
</evidence>
<proteinExistence type="predicted"/>
<dbReference type="EMBL" id="CAACVR010000004">
    <property type="protein sequence ID" value="VEU20464.1"/>
    <property type="molecule type" value="Genomic_DNA"/>
</dbReference>
<organism evidence="1 2">
    <name type="scientific">Brettanomyces naardenensis</name>
    <name type="common">Yeast</name>
    <dbReference type="NCBI Taxonomy" id="13370"/>
    <lineage>
        <taxon>Eukaryota</taxon>
        <taxon>Fungi</taxon>
        <taxon>Dikarya</taxon>
        <taxon>Ascomycota</taxon>
        <taxon>Saccharomycotina</taxon>
        <taxon>Pichiomycetes</taxon>
        <taxon>Pichiales</taxon>
        <taxon>Pichiaceae</taxon>
        <taxon>Brettanomyces</taxon>
    </lineage>
</organism>
<dbReference type="Proteomes" id="UP000290900">
    <property type="component" value="Unassembled WGS sequence"/>
</dbReference>
<keyword evidence="2" id="KW-1185">Reference proteome</keyword>
<dbReference type="InParanoid" id="A0A448YHP5"/>
<sequence length="63" mass="7056">MSSSPNSDGEKPFVEGWFHVDEETFDIIDDEGSIDKEKPLTISAQVERLLSSQVEESEIPDSQ</sequence>
<reference evidence="1 2" key="1">
    <citation type="submission" date="2018-12" db="EMBL/GenBank/DDBJ databases">
        <authorList>
            <person name="Tiukova I."/>
            <person name="Dainat J."/>
        </authorList>
    </citation>
    <scope>NUCLEOTIDE SEQUENCE [LARGE SCALE GENOMIC DNA]</scope>
</reference>
<evidence type="ECO:0000313" key="1">
    <source>
        <dbReference type="EMBL" id="VEU20464.1"/>
    </source>
</evidence>
<dbReference type="AlphaFoldDB" id="A0A448YHP5"/>
<gene>
    <name evidence="1" type="ORF">BRENAR_LOCUS1199</name>
</gene>
<accession>A0A448YHP5</accession>
<name>A0A448YHP5_BRENA</name>